<dbReference type="EMBL" id="JXXV01000031">
    <property type="protein sequence ID" value="KJY81694.1"/>
    <property type="molecule type" value="Genomic_DNA"/>
</dbReference>
<dbReference type="PANTHER" id="PTHR11092:SF0">
    <property type="entry name" value="EPIMERASE FAMILY PROTEIN SDR39U1"/>
    <property type="match status" value="1"/>
</dbReference>
<gene>
    <name evidence="4" type="ORF">TW81_16805</name>
</gene>
<proteinExistence type="inferred from homology"/>
<comment type="caution">
    <text evidence="4">The sequence shown here is derived from an EMBL/GenBank/DDBJ whole genome shotgun (WGS) entry which is preliminary data.</text>
</comment>
<accession>A0A0F4NFI3</accession>
<dbReference type="Pfam" id="PF08338">
    <property type="entry name" value="DUF1731"/>
    <property type="match status" value="1"/>
</dbReference>
<dbReference type="AlphaFoldDB" id="A0A0F4NFI3"/>
<dbReference type="NCBIfam" id="TIGR01777">
    <property type="entry name" value="yfcH"/>
    <property type="match status" value="1"/>
</dbReference>
<evidence type="ECO:0000313" key="5">
    <source>
        <dbReference type="Proteomes" id="UP000033673"/>
    </source>
</evidence>
<feature type="domain" description="DUF1731" evidence="3">
    <location>
        <begin position="253"/>
        <end position="299"/>
    </location>
</feature>
<dbReference type="PANTHER" id="PTHR11092">
    <property type="entry name" value="SUGAR NUCLEOTIDE EPIMERASE RELATED"/>
    <property type="match status" value="1"/>
</dbReference>
<reference evidence="4 5" key="1">
    <citation type="journal article" date="2015" name="BMC Genomics">
        <title>Genome mining reveals unlocked bioactive potential of marine Gram-negative bacteria.</title>
        <authorList>
            <person name="Machado H."/>
            <person name="Sonnenschein E.C."/>
            <person name="Melchiorsen J."/>
            <person name="Gram L."/>
        </authorList>
    </citation>
    <scope>NUCLEOTIDE SEQUENCE [LARGE SCALE GENOMIC DNA]</scope>
    <source>
        <strain evidence="4 5">S2757</strain>
    </source>
</reference>
<keyword evidence="5" id="KW-1185">Reference proteome</keyword>
<dbReference type="Gene3D" id="3.40.50.720">
    <property type="entry name" value="NAD(P)-binding Rossmann-like Domain"/>
    <property type="match status" value="1"/>
</dbReference>
<dbReference type="CDD" id="cd05242">
    <property type="entry name" value="SDR_a8"/>
    <property type="match status" value="1"/>
</dbReference>
<dbReference type="Proteomes" id="UP000033673">
    <property type="component" value="Unassembled WGS sequence"/>
</dbReference>
<dbReference type="SUPFAM" id="SSF51735">
    <property type="entry name" value="NAD(P)-binding Rossmann-fold domains"/>
    <property type="match status" value="1"/>
</dbReference>
<feature type="domain" description="NAD-dependent epimerase/dehydratase" evidence="2">
    <location>
        <begin position="3"/>
        <end position="219"/>
    </location>
</feature>
<protein>
    <submittedName>
        <fullName evidence="4">Epimerase</fullName>
    </submittedName>
</protein>
<evidence type="ECO:0000259" key="3">
    <source>
        <dbReference type="Pfam" id="PF08338"/>
    </source>
</evidence>
<dbReference type="InterPro" id="IPR036291">
    <property type="entry name" value="NAD(P)-bd_dom_sf"/>
</dbReference>
<dbReference type="InterPro" id="IPR010099">
    <property type="entry name" value="SDR39U1"/>
</dbReference>
<organism evidence="4 5">
    <name type="scientific">Vibrio galatheae</name>
    <dbReference type="NCBI Taxonomy" id="579748"/>
    <lineage>
        <taxon>Bacteria</taxon>
        <taxon>Pseudomonadati</taxon>
        <taxon>Pseudomonadota</taxon>
        <taxon>Gammaproteobacteria</taxon>
        <taxon>Vibrionales</taxon>
        <taxon>Vibrionaceae</taxon>
        <taxon>Vibrio</taxon>
    </lineage>
</organism>
<dbReference type="InterPro" id="IPR001509">
    <property type="entry name" value="Epimerase_deHydtase"/>
</dbReference>
<sequence length="304" mass="34428">MKVLLTGGTGFIGRELLKHLTTHEVVLLTRNPRQAKTTLSHTDMGNVSYISSLDGFHHLNDFDAVINLAGEPIAERRWTKKQKKIICDSRWKLTETLVELIHASTTPPSVFISGSAVGYYGDQQNHPFDESLQVNNQDFPHYVCSQWEQIANRARSDMTRVCILRTGFVLAPEGGALKKMLPPYRFGFGGPLGSGRQYIPWIHMLDMVRGIIYLMQTTHAHGEFNFSAPHPVTNLLFSQTLAKTLKRPHILRTPKWIMSLAMGESSVLLFDSIRAKPKKLTELGFHFSYSRIEPALKNLLQHHE</sequence>
<dbReference type="OrthoDB" id="9801773at2"/>
<evidence type="ECO:0000313" key="4">
    <source>
        <dbReference type="EMBL" id="KJY81694.1"/>
    </source>
</evidence>
<dbReference type="InterPro" id="IPR013549">
    <property type="entry name" value="DUF1731"/>
</dbReference>
<dbReference type="Pfam" id="PF01370">
    <property type="entry name" value="Epimerase"/>
    <property type="match status" value="1"/>
</dbReference>
<dbReference type="PATRIC" id="fig|579748.3.peg.3471"/>
<dbReference type="RefSeq" id="WP_045956902.1">
    <property type="nucleotide sequence ID" value="NZ_JXXV01000031.1"/>
</dbReference>
<name>A0A0F4NFI3_9VIBR</name>
<dbReference type="STRING" id="579748.TW81_16805"/>
<evidence type="ECO:0000259" key="2">
    <source>
        <dbReference type="Pfam" id="PF01370"/>
    </source>
</evidence>
<comment type="similarity">
    <text evidence="1">Belongs to the NAD(P)-dependent epimerase/dehydratase family. SDR39U1 subfamily.</text>
</comment>
<evidence type="ECO:0000256" key="1">
    <source>
        <dbReference type="ARBA" id="ARBA00009353"/>
    </source>
</evidence>